<comment type="caution">
    <text evidence="2">The sequence shown here is derived from an EMBL/GenBank/DDBJ whole genome shotgun (WGS) entry which is preliminary data.</text>
</comment>
<evidence type="ECO:0000313" key="2">
    <source>
        <dbReference type="EMBL" id="GIF94230.1"/>
    </source>
</evidence>
<keyword evidence="3" id="KW-1185">Reference proteome</keyword>
<name>A0A8J3KBL5_9ACTN</name>
<proteinExistence type="predicted"/>
<dbReference type="Proteomes" id="UP000619293">
    <property type="component" value="Unassembled WGS sequence"/>
</dbReference>
<gene>
    <name evidence="2" type="ORF">Cch02nite_76740</name>
</gene>
<keyword evidence="1" id="KW-0812">Transmembrane</keyword>
<evidence type="ECO:0000256" key="1">
    <source>
        <dbReference type="SAM" id="Phobius"/>
    </source>
</evidence>
<dbReference type="EMBL" id="BONG01000087">
    <property type="protein sequence ID" value="GIF94230.1"/>
    <property type="molecule type" value="Genomic_DNA"/>
</dbReference>
<reference evidence="2 3" key="1">
    <citation type="submission" date="2021-01" db="EMBL/GenBank/DDBJ databases">
        <title>Whole genome shotgun sequence of Catellatospora chokoriensis NBRC 107358.</title>
        <authorList>
            <person name="Komaki H."/>
            <person name="Tamura T."/>
        </authorList>
    </citation>
    <scope>NUCLEOTIDE SEQUENCE [LARGE SCALE GENOMIC DNA]</scope>
    <source>
        <strain evidence="2 3">NBRC 107358</strain>
    </source>
</reference>
<protein>
    <submittedName>
        <fullName evidence="2">Uncharacterized protein</fullName>
    </submittedName>
</protein>
<evidence type="ECO:0000313" key="3">
    <source>
        <dbReference type="Proteomes" id="UP000619293"/>
    </source>
</evidence>
<organism evidence="2 3">
    <name type="scientific">Catellatospora chokoriensis</name>
    <dbReference type="NCBI Taxonomy" id="310353"/>
    <lineage>
        <taxon>Bacteria</taxon>
        <taxon>Bacillati</taxon>
        <taxon>Actinomycetota</taxon>
        <taxon>Actinomycetes</taxon>
        <taxon>Micromonosporales</taxon>
        <taxon>Micromonosporaceae</taxon>
        <taxon>Catellatospora</taxon>
    </lineage>
</organism>
<keyword evidence="1" id="KW-0472">Membrane</keyword>
<keyword evidence="1" id="KW-1133">Transmembrane helix</keyword>
<dbReference type="AlphaFoldDB" id="A0A8J3KBL5"/>
<feature type="transmembrane region" description="Helical" evidence="1">
    <location>
        <begin position="48"/>
        <end position="68"/>
    </location>
</feature>
<sequence>MSVQLPDDDDVVARLRADAPGCPKVGPDAGRTLAAARRALRRSRRRRALAGVATVVAAFVGLTAIGPIELPGVGTLAMPFGYGTDALPDQGDPPVYPRERMLHDIAALELQVLPVTEHLGLTSYLDEPAAWGRPACRVLTWSHGAFRDRHADCANPDDPELPFDTASEAAFAQVSDAIETSGVDVDRIDNGRWGPGTSFHLRDGSWQWNWYYSYVPGTPSDAPAEERTQTGLGVRRQVHVSGDWWFVVEPDD</sequence>
<accession>A0A8J3KBL5</accession>
<dbReference type="RefSeq" id="WP_191837940.1">
    <property type="nucleotide sequence ID" value="NZ_BAAALB010000030.1"/>
</dbReference>